<dbReference type="Proteomes" id="UP000799777">
    <property type="component" value="Unassembled WGS sequence"/>
</dbReference>
<dbReference type="InterPro" id="IPR036691">
    <property type="entry name" value="Endo/exonu/phosph_ase_sf"/>
</dbReference>
<gene>
    <name evidence="2" type="ORF">EK21DRAFT_111308</name>
</gene>
<comment type="caution">
    <text evidence="2">The sequence shown here is derived from an EMBL/GenBank/DDBJ whole genome shotgun (WGS) entry which is preliminary data.</text>
</comment>
<accession>A0A9P4LNB7</accession>
<dbReference type="SUPFAM" id="SSF56219">
    <property type="entry name" value="DNase I-like"/>
    <property type="match status" value="1"/>
</dbReference>
<name>A0A9P4LNB7_9PLEO</name>
<dbReference type="CDD" id="cd09083">
    <property type="entry name" value="EEP-1"/>
    <property type="match status" value="1"/>
</dbReference>
<keyword evidence="1" id="KW-0732">Signal</keyword>
<evidence type="ECO:0000313" key="3">
    <source>
        <dbReference type="Proteomes" id="UP000799777"/>
    </source>
</evidence>
<feature type="chain" id="PRO_5040252883" description="Endonuclease/exonuclease/phosphatase domain-containing protein" evidence="1">
    <location>
        <begin position="24"/>
        <end position="297"/>
    </location>
</feature>
<dbReference type="InterPro" id="IPR050410">
    <property type="entry name" value="CCR4/nocturin_mRNA_transcr"/>
</dbReference>
<dbReference type="PANTHER" id="PTHR12121">
    <property type="entry name" value="CARBON CATABOLITE REPRESSOR PROTEIN 4"/>
    <property type="match status" value="1"/>
</dbReference>
<organism evidence="2 3">
    <name type="scientific">Setomelanomma holmii</name>
    <dbReference type="NCBI Taxonomy" id="210430"/>
    <lineage>
        <taxon>Eukaryota</taxon>
        <taxon>Fungi</taxon>
        <taxon>Dikarya</taxon>
        <taxon>Ascomycota</taxon>
        <taxon>Pezizomycotina</taxon>
        <taxon>Dothideomycetes</taxon>
        <taxon>Pleosporomycetidae</taxon>
        <taxon>Pleosporales</taxon>
        <taxon>Pleosporineae</taxon>
        <taxon>Phaeosphaeriaceae</taxon>
        <taxon>Setomelanomma</taxon>
    </lineage>
</organism>
<dbReference type="GO" id="GO:0000175">
    <property type="term" value="F:3'-5'-RNA exonuclease activity"/>
    <property type="evidence" value="ECO:0007669"/>
    <property type="project" value="TreeGrafter"/>
</dbReference>
<proteinExistence type="predicted"/>
<keyword evidence="3" id="KW-1185">Reference proteome</keyword>
<evidence type="ECO:0000313" key="2">
    <source>
        <dbReference type="EMBL" id="KAF2031065.1"/>
    </source>
</evidence>
<feature type="signal peptide" evidence="1">
    <location>
        <begin position="1"/>
        <end position="23"/>
    </location>
</feature>
<sequence>MLLPTLRPFLLFAITTIIMHSHAALPIRLLTHNIRYAADPPSTGEKVWSERRPLLLNELKYNTLHNAESFICLQEVLHTQLVDIMSGLGSDFTYIGVGRDDGKENGEYSPIIFRKAIWDVESWHIVWLNENGTVGKKGWDAGSVRLVTVGHFKHAQSKKQVLGICTHFDNAGEVSRRESAKILLQIIATETSNATSAAPFFLAGDLNSETSGEAYQILNAKSSPLQDARELTKWRYGDDYTFTGFDDEKDVIDFVFLGPRGGKDWEVLGSSVLPNRFDDGVFSSDHRAVVVDGVMRF</sequence>
<dbReference type="AlphaFoldDB" id="A0A9P4LNB7"/>
<reference evidence="2" key="1">
    <citation type="journal article" date="2020" name="Stud. Mycol.">
        <title>101 Dothideomycetes genomes: a test case for predicting lifestyles and emergence of pathogens.</title>
        <authorList>
            <person name="Haridas S."/>
            <person name="Albert R."/>
            <person name="Binder M."/>
            <person name="Bloem J."/>
            <person name="Labutti K."/>
            <person name="Salamov A."/>
            <person name="Andreopoulos B."/>
            <person name="Baker S."/>
            <person name="Barry K."/>
            <person name="Bills G."/>
            <person name="Bluhm B."/>
            <person name="Cannon C."/>
            <person name="Castanera R."/>
            <person name="Culley D."/>
            <person name="Daum C."/>
            <person name="Ezra D."/>
            <person name="Gonzalez J."/>
            <person name="Henrissat B."/>
            <person name="Kuo A."/>
            <person name="Liang C."/>
            <person name="Lipzen A."/>
            <person name="Lutzoni F."/>
            <person name="Magnuson J."/>
            <person name="Mondo S."/>
            <person name="Nolan M."/>
            <person name="Ohm R."/>
            <person name="Pangilinan J."/>
            <person name="Park H.-J."/>
            <person name="Ramirez L."/>
            <person name="Alfaro M."/>
            <person name="Sun H."/>
            <person name="Tritt A."/>
            <person name="Yoshinaga Y."/>
            <person name="Zwiers L.-H."/>
            <person name="Turgeon B."/>
            <person name="Goodwin S."/>
            <person name="Spatafora J."/>
            <person name="Crous P."/>
            <person name="Grigoriev I."/>
        </authorList>
    </citation>
    <scope>NUCLEOTIDE SEQUENCE</scope>
    <source>
        <strain evidence="2">CBS 110217</strain>
    </source>
</reference>
<evidence type="ECO:0000256" key="1">
    <source>
        <dbReference type="SAM" id="SignalP"/>
    </source>
</evidence>
<dbReference type="PANTHER" id="PTHR12121:SF36">
    <property type="entry name" value="ENDONUCLEASE_EXONUCLEASE_PHOSPHATASE DOMAIN-CONTAINING PROTEIN"/>
    <property type="match status" value="1"/>
</dbReference>
<dbReference type="OrthoDB" id="276515at2759"/>
<evidence type="ECO:0008006" key="4">
    <source>
        <dbReference type="Google" id="ProtNLM"/>
    </source>
</evidence>
<protein>
    <recommendedName>
        <fullName evidence="4">Endonuclease/exonuclease/phosphatase domain-containing protein</fullName>
    </recommendedName>
</protein>
<dbReference type="EMBL" id="ML978184">
    <property type="protein sequence ID" value="KAF2031065.1"/>
    <property type="molecule type" value="Genomic_DNA"/>
</dbReference>
<dbReference type="Gene3D" id="3.60.10.10">
    <property type="entry name" value="Endonuclease/exonuclease/phosphatase"/>
    <property type="match status" value="1"/>
</dbReference>